<dbReference type="AlphaFoldDB" id="A0A1G8YVD1"/>
<dbReference type="InterPro" id="IPR050833">
    <property type="entry name" value="Poly_Biosynth_Transport"/>
</dbReference>
<protein>
    <submittedName>
        <fullName evidence="7">Membrane protein involved in the export of O-antigen and teichoic acid</fullName>
    </submittedName>
</protein>
<feature type="transmembrane region" description="Helical" evidence="6">
    <location>
        <begin position="360"/>
        <end position="377"/>
    </location>
</feature>
<feature type="transmembrane region" description="Helical" evidence="6">
    <location>
        <begin position="232"/>
        <end position="254"/>
    </location>
</feature>
<keyword evidence="8" id="KW-1185">Reference proteome</keyword>
<feature type="transmembrane region" description="Helical" evidence="6">
    <location>
        <begin position="36"/>
        <end position="56"/>
    </location>
</feature>
<feature type="transmembrane region" description="Helical" evidence="6">
    <location>
        <begin position="77"/>
        <end position="98"/>
    </location>
</feature>
<dbReference type="EMBL" id="FNFC01000016">
    <property type="protein sequence ID" value="SDK06743.1"/>
    <property type="molecule type" value="Genomic_DNA"/>
</dbReference>
<dbReference type="GO" id="GO:0005886">
    <property type="term" value="C:plasma membrane"/>
    <property type="evidence" value="ECO:0007669"/>
    <property type="project" value="UniProtKB-SubCell"/>
</dbReference>
<dbReference type="InterPro" id="IPR002797">
    <property type="entry name" value="Polysacc_synth"/>
</dbReference>
<dbReference type="PANTHER" id="PTHR30250">
    <property type="entry name" value="PST FAMILY PREDICTED COLANIC ACID TRANSPORTER"/>
    <property type="match status" value="1"/>
</dbReference>
<dbReference type="STRING" id="890420.SAMN05216226_11655"/>
<gene>
    <name evidence="7" type="ORF">SAMN05216226_11655</name>
</gene>
<organism evidence="7 8">
    <name type="scientific">Halovenus aranensis</name>
    <dbReference type="NCBI Taxonomy" id="890420"/>
    <lineage>
        <taxon>Archaea</taxon>
        <taxon>Methanobacteriati</taxon>
        <taxon>Methanobacteriota</taxon>
        <taxon>Stenosarchaea group</taxon>
        <taxon>Halobacteria</taxon>
        <taxon>Halobacteriales</taxon>
        <taxon>Haloarculaceae</taxon>
        <taxon>Halovenus</taxon>
    </lineage>
</organism>
<evidence type="ECO:0000313" key="8">
    <source>
        <dbReference type="Proteomes" id="UP000198856"/>
    </source>
</evidence>
<evidence type="ECO:0000256" key="1">
    <source>
        <dbReference type="ARBA" id="ARBA00004651"/>
    </source>
</evidence>
<feature type="transmembrane region" description="Helical" evidence="6">
    <location>
        <begin position="446"/>
        <end position="467"/>
    </location>
</feature>
<dbReference type="RefSeq" id="WP_092704336.1">
    <property type="nucleotide sequence ID" value="NZ_FNFC01000016.1"/>
</dbReference>
<evidence type="ECO:0000256" key="6">
    <source>
        <dbReference type="SAM" id="Phobius"/>
    </source>
</evidence>
<dbReference type="Pfam" id="PF01943">
    <property type="entry name" value="Polysacc_synt"/>
    <property type="match status" value="1"/>
</dbReference>
<keyword evidence="3 6" id="KW-0812">Transmembrane</keyword>
<feature type="transmembrane region" description="Helical" evidence="6">
    <location>
        <begin position="7"/>
        <end position="30"/>
    </location>
</feature>
<feature type="transmembrane region" description="Helical" evidence="6">
    <location>
        <begin position="321"/>
        <end position="340"/>
    </location>
</feature>
<feature type="transmembrane region" description="Helical" evidence="6">
    <location>
        <begin position="419"/>
        <end position="437"/>
    </location>
</feature>
<dbReference type="PANTHER" id="PTHR30250:SF28">
    <property type="entry name" value="POLYSACCHARIDE BIOSYNTHESIS PROTEIN"/>
    <property type="match status" value="1"/>
</dbReference>
<evidence type="ECO:0000256" key="2">
    <source>
        <dbReference type="ARBA" id="ARBA00022475"/>
    </source>
</evidence>
<keyword evidence="5 6" id="KW-0472">Membrane</keyword>
<feature type="transmembrane region" description="Helical" evidence="6">
    <location>
        <begin position="177"/>
        <end position="195"/>
    </location>
</feature>
<evidence type="ECO:0000256" key="4">
    <source>
        <dbReference type="ARBA" id="ARBA00022989"/>
    </source>
</evidence>
<feature type="transmembrane region" description="Helical" evidence="6">
    <location>
        <begin position="110"/>
        <end position="128"/>
    </location>
</feature>
<keyword evidence="2" id="KW-1003">Cell membrane</keyword>
<dbReference type="OrthoDB" id="112053at2157"/>
<accession>A0A1G8YVD1</accession>
<evidence type="ECO:0000313" key="7">
    <source>
        <dbReference type="EMBL" id="SDK06743.1"/>
    </source>
</evidence>
<keyword evidence="4 6" id="KW-1133">Transmembrane helix</keyword>
<sequence length="487" mass="52697">MKIGQTSIIVFVSQLIASAVGFLSTLYFARTLGTEVMGLYALVMTFSSWLMLSADLGIGEAMKKRISEGEGPNQGKFLVAAVVWTLSILGVLSLGLVLFEPWVTAYIDEFDVYVSTAVIWFVIAVLFARLFSRTVFRLLVAQRMVHIRGLLDIVNIGGKTLFQVGLVLLGYSLAGMLIGWVLGGIVVGVVGLRWITVSPARPTREHFTSLFDYAKFSWLGKLESRAFNQVDILLLGVFVSAGSVGVYSVAWSIAKFIELFGSSISRTIFPEISFKSSQASKQSTVGLIEDALAYTGLIAIPGLVGGSILAEHLLRLYGPEFRRGAAVLALLILATLIYSYQSQFLNALNALDRPDITFRINAVFVALNVILNLALISQFGIEGAAVATVFSTVVGLFLSYVALSRLIDFDIPIREPTKQVISAFVMGGVVWITLGAIETVDILNNALVVALLVPSGAAVYFLTLFVISPPFRATVDRNVPIGLPFVS</sequence>
<evidence type="ECO:0000256" key="5">
    <source>
        <dbReference type="ARBA" id="ARBA00023136"/>
    </source>
</evidence>
<comment type="subcellular location">
    <subcellularLocation>
        <location evidence="1">Cell membrane</location>
        <topology evidence="1">Multi-pass membrane protein</topology>
    </subcellularLocation>
</comment>
<feature type="transmembrane region" description="Helical" evidence="6">
    <location>
        <begin position="384"/>
        <end position="407"/>
    </location>
</feature>
<name>A0A1G8YVD1_9EURY</name>
<reference evidence="7 8" key="1">
    <citation type="submission" date="2016-10" db="EMBL/GenBank/DDBJ databases">
        <authorList>
            <person name="de Groot N.N."/>
        </authorList>
    </citation>
    <scope>NUCLEOTIDE SEQUENCE [LARGE SCALE GENOMIC DNA]</scope>
    <source>
        <strain evidence="7 8">IBRC-M10015</strain>
    </source>
</reference>
<proteinExistence type="predicted"/>
<evidence type="ECO:0000256" key="3">
    <source>
        <dbReference type="ARBA" id="ARBA00022692"/>
    </source>
</evidence>
<feature type="transmembrane region" description="Helical" evidence="6">
    <location>
        <begin position="291"/>
        <end position="309"/>
    </location>
</feature>
<dbReference type="Proteomes" id="UP000198856">
    <property type="component" value="Unassembled WGS sequence"/>
</dbReference>